<accession>A0ABT0U9T2</accession>
<evidence type="ECO:0008006" key="3">
    <source>
        <dbReference type="Google" id="ProtNLM"/>
    </source>
</evidence>
<gene>
    <name evidence="1" type="ORF">NB063_24065</name>
</gene>
<organism evidence="1 2">
    <name type="scientific">Aporhodopirellula aestuarii</name>
    <dbReference type="NCBI Taxonomy" id="2950107"/>
    <lineage>
        <taxon>Bacteria</taxon>
        <taxon>Pseudomonadati</taxon>
        <taxon>Planctomycetota</taxon>
        <taxon>Planctomycetia</taxon>
        <taxon>Pirellulales</taxon>
        <taxon>Pirellulaceae</taxon>
        <taxon>Aporhodopirellula</taxon>
    </lineage>
</organism>
<reference evidence="1 2" key="1">
    <citation type="journal article" date="2022" name="Syst. Appl. Microbiol.">
        <title>Rhodopirellula aestuarii sp. nov., a novel member of the genus Rhodopirellula isolated from brackish sediments collected in the Tagus River estuary, Portugal.</title>
        <authorList>
            <person name="Vitorino I.R."/>
            <person name="Klimek D."/>
            <person name="Calusinska M."/>
            <person name="Lobo-da-Cunha A."/>
            <person name="Vasconcelos V."/>
            <person name="Lage O.M."/>
        </authorList>
    </citation>
    <scope>NUCLEOTIDE SEQUENCE [LARGE SCALE GENOMIC DNA]</scope>
    <source>
        <strain evidence="1 2">ICT_H3.1</strain>
    </source>
</reference>
<comment type="caution">
    <text evidence="1">The sequence shown here is derived from an EMBL/GenBank/DDBJ whole genome shotgun (WGS) entry which is preliminary data.</text>
</comment>
<dbReference type="RefSeq" id="WP_250931512.1">
    <property type="nucleotide sequence ID" value="NZ_JAMQBK010000064.1"/>
</dbReference>
<keyword evidence="2" id="KW-1185">Reference proteome</keyword>
<dbReference type="Proteomes" id="UP001202961">
    <property type="component" value="Unassembled WGS sequence"/>
</dbReference>
<evidence type="ECO:0000313" key="2">
    <source>
        <dbReference type="Proteomes" id="UP001202961"/>
    </source>
</evidence>
<proteinExistence type="predicted"/>
<protein>
    <recommendedName>
        <fullName evidence="3">Secreted protein</fullName>
    </recommendedName>
</protein>
<dbReference type="EMBL" id="JAMQBK010000064">
    <property type="protein sequence ID" value="MCM2373702.1"/>
    <property type="molecule type" value="Genomic_DNA"/>
</dbReference>
<sequence>MSIPLRWLYSTVNSVVVPPLVVMSCLAMSLADGAKTSALIAEAVLRRPAVLTVLVAADTGVTVDRIACLTSSTVASGSAAQIRAAVPAT</sequence>
<dbReference type="PROSITE" id="PS51257">
    <property type="entry name" value="PROKAR_LIPOPROTEIN"/>
    <property type="match status" value="1"/>
</dbReference>
<evidence type="ECO:0000313" key="1">
    <source>
        <dbReference type="EMBL" id="MCM2373702.1"/>
    </source>
</evidence>
<name>A0ABT0U9T2_9BACT</name>